<dbReference type="Gene3D" id="1.10.357.10">
    <property type="entry name" value="Tetracycline Repressor, domain 2"/>
    <property type="match status" value="1"/>
</dbReference>
<evidence type="ECO:0000313" key="5">
    <source>
        <dbReference type="EMBL" id="CAB4992603.1"/>
    </source>
</evidence>
<evidence type="ECO:0000256" key="3">
    <source>
        <dbReference type="ARBA" id="ARBA00023163"/>
    </source>
</evidence>
<dbReference type="EMBL" id="CAFBOZ010000011">
    <property type="protein sequence ID" value="CAB4992603.1"/>
    <property type="molecule type" value="Genomic_DNA"/>
</dbReference>
<name>A0A6J7NPN2_9ZZZZ</name>
<evidence type="ECO:0000313" key="4">
    <source>
        <dbReference type="EMBL" id="CAB4935912.1"/>
    </source>
</evidence>
<proteinExistence type="predicted"/>
<dbReference type="AlphaFoldDB" id="A0A6J7NPN2"/>
<evidence type="ECO:0000256" key="2">
    <source>
        <dbReference type="ARBA" id="ARBA00023125"/>
    </source>
</evidence>
<organism evidence="5">
    <name type="scientific">freshwater metagenome</name>
    <dbReference type="NCBI Taxonomy" id="449393"/>
    <lineage>
        <taxon>unclassified sequences</taxon>
        <taxon>metagenomes</taxon>
        <taxon>ecological metagenomes</taxon>
    </lineage>
</organism>
<dbReference type="PANTHER" id="PTHR30055:SF234">
    <property type="entry name" value="HTH-TYPE TRANSCRIPTIONAL REGULATOR BETI"/>
    <property type="match status" value="1"/>
</dbReference>
<sequence>MSRPSIAAERTEQIMGATRACLLQYGLAGTTLERVALESGLSRSHVRYFVGNREDLLRLFADWLFVGFESGMDDLMSATEPPQRLSAVIDYLFGTGFLPISDDDAAVRELITAGLNDEKLRDMLQSRYNQALGLIAGAVRDSIPGVTAKQARTLAYGIWSLALGNSTLAEIGLPEASGPTPRWAVEALVAAMTPRA</sequence>
<reference evidence="5" key="1">
    <citation type="submission" date="2020-05" db="EMBL/GenBank/DDBJ databases">
        <authorList>
            <person name="Chiriac C."/>
            <person name="Salcher M."/>
            <person name="Ghai R."/>
            <person name="Kavagutti S V."/>
        </authorList>
    </citation>
    <scope>NUCLEOTIDE SEQUENCE</scope>
</reference>
<keyword evidence="1" id="KW-0805">Transcription regulation</keyword>
<dbReference type="PANTHER" id="PTHR30055">
    <property type="entry name" value="HTH-TYPE TRANSCRIPTIONAL REGULATOR RUTR"/>
    <property type="match status" value="1"/>
</dbReference>
<keyword evidence="3" id="KW-0804">Transcription</keyword>
<dbReference type="SUPFAM" id="SSF46689">
    <property type="entry name" value="Homeodomain-like"/>
    <property type="match status" value="1"/>
</dbReference>
<protein>
    <submittedName>
        <fullName evidence="5">Unannotated protein</fullName>
    </submittedName>
</protein>
<dbReference type="EMBL" id="CAFBNF010000038">
    <property type="protein sequence ID" value="CAB4935912.1"/>
    <property type="molecule type" value="Genomic_DNA"/>
</dbReference>
<accession>A0A6J7NPN2</accession>
<dbReference type="InterPro" id="IPR050109">
    <property type="entry name" value="HTH-type_TetR-like_transc_reg"/>
</dbReference>
<dbReference type="GO" id="GO:0000976">
    <property type="term" value="F:transcription cis-regulatory region binding"/>
    <property type="evidence" value="ECO:0007669"/>
    <property type="project" value="TreeGrafter"/>
</dbReference>
<gene>
    <name evidence="4" type="ORF">UFOPK3773_00532</name>
    <name evidence="5" type="ORF">UFOPK3992_00139</name>
</gene>
<dbReference type="GO" id="GO:0003700">
    <property type="term" value="F:DNA-binding transcription factor activity"/>
    <property type="evidence" value="ECO:0007669"/>
    <property type="project" value="TreeGrafter"/>
</dbReference>
<keyword evidence="2" id="KW-0238">DNA-binding</keyword>
<dbReference type="InterPro" id="IPR009057">
    <property type="entry name" value="Homeodomain-like_sf"/>
</dbReference>
<evidence type="ECO:0000256" key="1">
    <source>
        <dbReference type="ARBA" id="ARBA00023015"/>
    </source>
</evidence>